<evidence type="ECO:0008006" key="5">
    <source>
        <dbReference type="Google" id="ProtNLM"/>
    </source>
</evidence>
<gene>
    <name evidence="3" type="ORF">ACFPQ4_13210</name>
</gene>
<evidence type="ECO:0000256" key="2">
    <source>
        <dbReference type="SAM" id="SignalP"/>
    </source>
</evidence>
<dbReference type="RefSeq" id="WP_378112333.1">
    <property type="nucleotide sequence ID" value="NZ_JBHSNC010000041.1"/>
</dbReference>
<feature type="compositionally biased region" description="Low complexity" evidence="1">
    <location>
        <begin position="259"/>
        <end position="277"/>
    </location>
</feature>
<feature type="chain" id="PRO_5046085707" description="LysM domain-containing protein" evidence="2">
    <location>
        <begin position="25"/>
        <end position="277"/>
    </location>
</feature>
<evidence type="ECO:0000313" key="4">
    <source>
        <dbReference type="Proteomes" id="UP001596108"/>
    </source>
</evidence>
<reference evidence="4" key="1">
    <citation type="journal article" date="2019" name="Int. J. Syst. Evol. Microbiol.">
        <title>The Global Catalogue of Microorganisms (GCM) 10K type strain sequencing project: providing services to taxonomists for standard genome sequencing and annotation.</title>
        <authorList>
            <consortium name="The Broad Institute Genomics Platform"/>
            <consortium name="The Broad Institute Genome Sequencing Center for Infectious Disease"/>
            <person name="Wu L."/>
            <person name="Ma J."/>
        </authorList>
    </citation>
    <scope>NUCLEOTIDE SEQUENCE [LARGE SCALE GENOMIC DNA]</scope>
    <source>
        <strain evidence="4">CGMCC 1.18578</strain>
    </source>
</reference>
<comment type="caution">
    <text evidence="3">The sequence shown here is derived from an EMBL/GenBank/DDBJ whole genome shotgun (WGS) entry which is preliminary data.</text>
</comment>
<keyword evidence="4" id="KW-1185">Reference proteome</keyword>
<keyword evidence="2" id="KW-0732">Signal</keyword>
<evidence type="ECO:0000256" key="1">
    <source>
        <dbReference type="SAM" id="MobiDB-lite"/>
    </source>
</evidence>
<feature type="signal peptide" evidence="2">
    <location>
        <begin position="1"/>
        <end position="24"/>
    </location>
</feature>
<dbReference type="Proteomes" id="UP001596108">
    <property type="component" value="Unassembled WGS sequence"/>
</dbReference>
<accession>A0ABW0QZV5</accession>
<dbReference type="EMBL" id="JBHSNC010000041">
    <property type="protein sequence ID" value="MFC5530390.1"/>
    <property type="molecule type" value="Genomic_DNA"/>
</dbReference>
<protein>
    <recommendedName>
        <fullName evidence="5">LysM domain-containing protein</fullName>
    </recommendedName>
</protein>
<evidence type="ECO:0000313" key="3">
    <source>
        <dbReference type="EMBL" id="MFC5530390.1"/>
    </source>
</evidence>
<sequence>MKKTARTLSITAALAVMIPLTAYAATTSTTSTSDTAAKAAISATSGDFKGHGGKEGFGDRRQVVSQEVLDLLKLDKAAFSDKIKAGATLAEIAEQQGVSRESLKKAMTDAFNKQLEERKQEYADNLDKLIDSDLKASGHKFEKFDMVERSNIDLSSVATALGISTVDLKTSLGEGKSLADMAKEKGVDVQKVIDAIAASMTSNINQAVKDGKLTQDEATKRLAEVPTIASKVVNGAMPDGKRGGHRAHGFGGDRDKGAPDASETPSASAAPSASAQS</sequence>
<name>A0ABW0QZV5_9BACL</name>
<feature type="region of interest" description="Disordered" evidence="1">
    <location>
        <begin position="233"/>
        <end position="277"/>
    </location>
</feature>
<organism evidence="3 4">
    <name type="scientific">Cohnella yongneupensis</name>
    <dbReference type="NCBI Taxonomy" id="425006"/>
    <lineage>
        <taxon>Bacteria</taxon>
        <taxon>Bacillati</taxon>
        <taxon>Bacillota</taxon>
        <taxon>Bacilli</taxon>
        <taxon>Bacillales</taxon>
        <taxon>Paenibacillaceae</taxon>
        <taxon>Cohnella</taxon>
    </lineage>
</organism>
<proteinExistence type="predicted"/>